<dbReference type="GO" id="GO:0016887">
    <property type="term" value="F:ATP hydrolysis activity"/>
    <property type="evidence" value="ECO:0007669"/>
    <property type="project" value="InterPro"/>
</dbReference>
<dbReference type="NCBIfam" id="NF000355">
    <property type="entry name" value="ribo_prot_ABC_F"/>
    <property type="match status" value="1"/>
</dbReference>
<dbReference type="Gene3D" id="1.10.287.380">
    <property type="entry name" value="Valyl-tRNA synthetase, C-terminal domain"/>
    <property type="match status" value="1"/>
</dbReference>
<feature type="domain" description="ABC transporter" evidence="4">
    <location>
        <begin position="4"/>
        <end position="256"/>
    </location>
</feature>
<dbReference type="CDD" id="cd03221">
    <property type="entry name" value="ABCF_EF-3"/>
    <property type="match status" value="2"/>
</dbReference>
<reference evidence="5 6" key="1">
    <citation type="submission" date="2017-12" db="EMBL/GenBank/DDBJ databases">
        <title>Phylogenetic diversity of female urinary microbiome.</title>
        <authorList>
            <person name="Thomas-White K."/>
            <person name="Wolfe A.J."/>
        </authorList>
    </citation>
    <scope>NUCLEOTIDE SEQUENCE [LARGE SCALE GENOMIC DNA]</scope>
    <source>
        <strain evidence="5 6">UMB0112</strain>
    </source>
</reference>
<feature type="coiled-coil region" evidence="3">
    <location>
        <begin position="539"/>
        <end position="637"/>
    </location>
</feature>
<keyword evidence="2 5" id="KW-0067">ATP-binding</keyword>
<accession>A0A2I1NCR4</accession>
<dbReference type="InterPro" id="IPR017871">
    <property type="entry name" value="ABC_transporter-like_CS"/>
</dbReference>
<dbReference type="InterPro" id="IPR027417">
    <property type="entry name" value="P-loop_NTPase"/>
</dbReference>
<dbReference type="Gene3D" id="3.40.50.300">
    <property type="entry name" value="P-loop containing nucleotide triphosphate hydrolases"/>
    <property type="match status" value="2"/>
</dbReference>
<dbReference type="EMBL" id="PKHU01000001">
    <property type="protein sequence ID" value="PKZ30142.1"/>
    <property type="molecule type" value="Genomic_DNA"/>
</dbReference>
<keyword evidence="1" id="KW-0547">Nucleotide-binding</keyword>
<dbReference type="PANTHER" id="PTHR42855">
    <property type="entry name" value="ABC TRANSPORTER ATP-BINDING SUBUNIT"/>
    <property type="match status" value="1"/>
</dbReference>
<name>A0A2I1NCR4_9BACT</name>
<dbReference type="Pfam" id="PF16326">
    <property type="entry name" value="ABC_tran_CTD"/>
    <property type="match status" value="1"/>
</dbReference>
<dbReference type="FunFam" id="3.40.50.300:FF:000011">
    <property type="entry name" value="Putative ABC transporter ATP-binding component"/>
    <property type="match status" value="1"/>
</dbReference>
<feature type="domain" description="ABC transporter" evidence="4">
    <location>
        <begin position="333"/>
        <end position="551"/>
    </location>
</feature>
<evidence type="ECO:0000313" key="6">
    <source>
        <dbReference type="Proteomes" id="UP000234639"/>
    </source>
</evidence>
<dbReference type="Pfam" id="PF12848">
    <property type="entry name" value="ABC_tran_Xtn"/>
    <property type="match status" value="1"/>
</dbReference>
<dbReference type="PROSITE" id="PS00211">
    <property type="entry name" value="ABC_TRANSPORTER_1"/>
    <property type="match status" value="2"/>
</dbReference>
<keyword evidence="3" id="KW-0175">Coiled coil</keyword>
<organism evidence="5 6">
    <name type="scientific">Campylobacter ureolyticus</name>
    <dbReference type="NCBI Taxonomy" id="827"/>
    <lineage>
        <taxon>Bacteria</taxon>
        <taxon>Pseudomonadati</taxon>
        <taxon>Campylobacterota</taxon>
        <taxon>Epsilonproteobacteria</taxon>
        <taxon>Campylobacterales</taxon>
        <taxon>Campylobacteraceae</taxon>
        <taxon>Campylobacter</taxon>
    </lineage>
</organism>
<dbReference type="PROSITE" id="PS50893">
    <property type="entry name" value="ABC_TRANSPORTER_2"/>
    <property type="match status" value="2"/>
</dbReference>
<dbReference type="RefSeq" id="WP_101636610.1">
    <property type="nucleotide sequence ID" value="NZ_PKHU01000001.1"/>
</dbReference>
<evidence type="ECO:0000256" key="2">
    <source>
        <dbReference type="ARBA" id="ARBA00022840"/>
    </source>
</evidence>
<dbReference type="AlphaFoldDB" id="A0A2I1NCR4"/>
<dbReference type="InterPro" id="IPR003593">
    <property type="entry name" value="AAA+_ATPase"/>
</dbReference>
<dbReference type="InterPro" id="IPR032524">
    <property type="entry name" value="ABC_tran_C"/>
</dbReference>
<dbReference type="InterPro" id="IPR051309">
    <property type="entry name" value="ABCF_ATPase"/>
</dbReference>
<dbReference type="PANTHER" id="PTHR42855:SF1">
    <property type="entry name" value="ABC TRANSPORTER DOMAIN-CONTAINING PROTEIN"/>
    <property type="match status" value="1"/>
</dbReference>
<dbReference type="SMART" id="SM00382">
    <property type="entry name" value="AAA"/>
    <property type="match status" value="2"/>
</dbReference>
<dbReference type="GO" id="GO:0003677">
    <property type="term" value="F:DNA binding"/>
    <property type="evidence" value="ECO:0007669"/>
    <property type="project" value="InterPro"/>
</dbReference>
<protein>
    <submittedName>
        <fullName evidence="5">ABC transporter ATP-binding protein</fullName>
    </submittedName>
</protein>
<gene>
    <name evidence="5" type="ORF">CYJ41_01495</name>
</gene>
<dbReference type="InterPro" id="IPR032781">
    <property type="entry name" value="ABC_tran_Xtn"/>
</dbReference>
<proteinExistence type="predicted"/>
<evidence type="ECO:0000256" key="3">
    <source>
        <dbReference type="SAM" id="Coils"/>
    </source>
</evidence>
<dbReference type="SUPFAM" id="SSF52540">
    <property type="entry name" value="P-loop containing nucleoside triphosphate hydrolases"/>
    <property type="match status" value="2"/>
</dbReference>
<comment type="caution">
    <text evidence="5">The sequence shown here is derived from an EMBL/GenBank/DDBJ whole genome shotgun (WGS) entry which is preliminary data.</text>
</comment>
<dbReference type="InterPro" id="IPR003439">
    <property type="entry name" value="ABC_transporter-like_ATP-bd"/>
</dbReference>
<dbReference type="InterPro" id="IPR037118">
    <property type="entry name" value="Val-tRNA_synth_C_sf"/>
</dbReference>
<dbReference type="Proteomes" id="UP000234639">
    <property type="component" value="Unassembled WGS sequence"/>
</dbReference>
<dbReference type="Pfam" id="PF00005">
    <property type="entry name" value="ABC_tran"/>
    <property type="match status" value="2"/>
</dbReference>
<evidence type="ECO:0000256" key="1">
    <source>
        <dbReference type="ARBA" id="ARBA00022741"/>
    </source>
</evidence>
<sequence>MALVDLIDVKKRFGTKTILNGVNLSINDKEKIAIIGKNGGGKSTLMKIISGIYTPDEGRVVTQNGINVQYLEQSPNFASNLTVKDAIKSQLIEIYEALDEYTKTLNLLSDDPQNQDLVQKQNDLSKFIDTHDAWNIENKITRVIEHFELDEFKDRAISTLSGGEIRRVALGGLILKKPDVLLLDEPTNHLDVYMVKFLEEMIISSNQTIVFISHDRYFIERLANRCIEIEDGEIQSFDGGYENYLIKKQEMLASMQKSYETLIKTLKSEEEWLRRGVKARLKRDEGRKQRVIQMREAAKKNPGIIRKVKLELERANVSFNHGGLGQNRKKMLFECVNLTKALGGKTLFKNFNTRVLQGERIGIVGKNGSGKSTLLKTFLGRISPDSGVIKKGELKIGYFDQMREGINDDDNLIEVFCPNGGDHVWVRGRYMHVYGYLKNFLFPKEFLTQKVGSLSGGEKNRVALALLFTKEYDCLILDEPTNDLDIATINILEEYLMSFEGAVIIVSHDRYFVDKVTNKLWIFENSGKINQTYMPYSEYLELEDEIEELDEIEKDAKEKANEQQAQKSLQPKTQTKLSFKQNKILNEYPAEIERLENRIKELNHALSTPEIYKEVGIQSLFEELEEKKGNLTNMENEYFEILALAESLKS</sequence>
<evidence type="ECO:0000313" key="5">
    <source>
        <dbReference type="EMBL" id="PKZ30142.1"/>
    </source>
</evidence>
<evidence type="ECO:0000259" key="4">
    <source>
        <dbReference type="PROSITE" id="PS50893"/>
    </source>
</evidence>
<dbReference type="GO" id="GO:0005524">
    <property type="term" value="F:ATP binding"/>
    <property type="evidence" value="ECO:0007669"/>
    <property type="project" value="UniProtKB-KW"/>
</dbReference>